<dbReference type="GO" id="GO:0005524">
    <property type="term" value="F:ATP binding"/>
    <property type="evidence" value="ECO:0007669"/>
    <property type="project" value="InterPro"/>
</dbReference>
<dbReference type="PANTHER" id="PTHR32182">
    <property type="entry name" value="DNA REPLICATION AND REPAIR PROTEIN RECF"/>
    <property type="match status" value="1"/>
</dbReference>
<dbReference type="Pfam" id="PF13304">
    <property type="entry name" value="AAA_21"/>
    <property type="match status" value="1"/>
</dbReference>
<dbReference type="Gene3D" id="3.40.50.300">
    <property type="entry name" value="P-loop containing nucleotide triphosphate hydrolases"/>
    <property type="match status" value="1"/>
</dbReference>
<evidence type="ECO:0000313" key="3">
    <source>
        <dbReference type="Proteomes" id="UP000184509"/>
    </source>
</evidence>
<dbReference type="PIRSF" id="PIRSF029347">
    <property type="entry name" value="RecF"/>
    <property type="match status" value="1"/>
</dbReference>
<dbReference type="EMBL" id="FQTV01000023">
    <property type="protein sequence ID" value="SHG09724.1"/>
    <property type="molecule type" value="Genomic_DNA"/>
</dbReference>
<accession>A0A1M5H189</accession>
<protein>
    <submittedName>
        <fullName evidence="2">Predicted ATPase</fullName>
    </submittedName>
</protein>
<feature type="domain" description="ATPase AAA-type core" evidence="1">
    <location>
        <begin position="22"/>
        <end position="299"/>
    </location>
</feature>
<dbReference type="InterPro" id="IPR027417">
    <property type="entry name" value="P-loop_NTPase"/>
</dbReference>
<dbReference type="RefSeq" id="WP_073404078.1">
    <property type="nucleotide sequence ID" value="NZ_FQTV01000023.1"/>
</dbReference>
<dbReference type="OrthoDB" id="9805802at2"/>
<dbReference type="InterPro" id="IPR003959">
    <property type="entry name" value="ATPase_AAA_core"/>
</dbReference>
<dbReference type="InterPro" id="IPR014555">
    <property type="entry name" value="RecF-like"/>
</dbReference>
<gene>
    <name evidence="2" type="ORF">SAMN05444405_12328</name>
</gene>
<organism evidence="2 3">
    <name type="scientific">Bacteroides luti</name>
    <dbReference type="NCBI Taxonomy" id="1297750"/>
    <lineage>
        <taxon>Bacteria</taxon>
        <taxon>Pseudomonadati</taxon>
        <taxon>Bacteroidota</taxon>
        <taxon>Bacteroidia</taxon>
        <taxon>Bacteroidales</taxon>
        <taxon>Bacteroidaceae</taxon>
        <taxon>Bacteroides</taxon>
    </lineage>
</organism>
<dbReference type="STRING" id="1297750.SAMN05444405_12328"/>
<reference evidence="2 3" key="1">
    <citation type="submission" date="2016-11" db="EMBL/GenBank/DDBJ databases">
        <authorList>
            <person name="Jaros S."/>
            <person name="Januszkiewicz K."/>
            <person name="Wedrychowicz H."/>
        </authorList>
    </citation>
    <scope>NUCLEOTIDE SEQUENCE [LARGE SCALE GENOMIC DNA]</scope>
    <source>
        <strain evidence="2 3">DSM 26991</strain>
    </source>
</reference>
<dbReference type="CDD" id="cd00267">
    <property type="entry name" value="ABC_ATPase"/>
    <property type="match status" value="1"/>
</dbReference>
<dbReference type="Proteomes" id="UP000184509">
    <property type="component" value="Unassembled WGS sequence"/>
</dbReference>
<dbReference type="GO" id="GO:0006302">
    <property type="term" value="P:double-strand break repair"/>
    <property type="evidence" value="ECO:0007669"/>
    <property type="project" value="TreeGrafter"/>
</dbReference>
<keyword evidence="3" id="KW-1185">Reference proteome</keyword>
<name>A0A1M5H189_9BACE</name>
<dbReference type="SUPFAM" id="SSF52540">
    <property type="entry name" value="P-loop containing nucleoside triphosphate hydrolases"/>
    <property type="match status" value="1"/>
</dbReference>
<dbReference type="GO" id="GO:0000731">
    <property type="term" value="P:DNA synthesis involved in DNA repair"/>
    <property type="evidence" value="ECO:0007669"/>
    <property type="project" value="TreeGrafter"/>
</dbReference>
<proteinExistence type="predicted"/>
<evidence type="ECO:0000313" key="2">
    <source>
        <dbReference type="EMBL" id="SHG09724.1"/>
    </source>
</evidence>
<dbReference type="AlphaFoldDB" id="A0A1M5H189"/>
<dbReference type="GO" id="GO:0016887">
    <property type="term" value="F:ATP hydrolysis activity"/>
    <property type="evidence" value="ECO:0007669"/>
    <property type="project" value="InterPro"/>
</dbReference>
<sequence>MDRIVIKGYKSFKELDIELRNINVLIGSNGSGKSNFLSFFEFLNRLYEQKLQEYVALNSGVEKMLHKGSKITEEINAKIYFKQNAYSFDLKKGDDYFVFLNESIWYNKGGIYINKLKSEANIKSYSGMSRGDYIKKYLTDIKKYHFHDTGKNSPFTKDSNIRNDIYFLYEKGDNLAAYLWSIQDKHPIVYNRILRMIQSIAPYFSDFYFYPGASDTVRLQWQDKYSSTIYGPTDLSDGTLRFIALATLFLQPVLPGSIIIDEPELGLHPLAIQKLAGMIKSVAAKGTQVIIATQSTDLVSLFEPDDVITVNQNNGETTLQRLSSTDLSQWLEDYSLGDLWKQNIIKGGQPQ</sequence>
<dbReference type="PANTHER" id="PTHR32182:SF22">
    <property type="entry name" value="ATP-DEPENDENT ENDONUCLEASE, OLD FAMILY-RELATED"/>
    <property type="match status" value="1"/>
</dbReference>
<evidence type="ECO:0000259" key="1">
    <source>
        <dbReference type="Pfam" id="PF13304"/>
    </source>
</evidence>